<dbReference type="AlphaFoldDB" id="A0A1Y0AZA9"/>
<accession>A0A1Y0AZA9</accession>
<geneLocation type="mitochondrion" evidence="1"/>
<keyword evidence="1" id="KW-0496">Mitochondrion</keyword>
<organism evidence="1">
    <name type="scientific">Utricularia reniformis</name>
    <dbReference type="NCBI Taxonomy" id="192314"/>
    <lineage>
        <taxon>Eukaryota</taxon>
        <taxon>Viridiplantae</taxon>
        <taxon>Streptophyta</taxon>
        <taxon>Embryophyta</taxon>
        <taxon>Tracheophyta</taxon>
        <taxon>Spermatophyta</taxon>
        <taxon>Magnoliopsida</taxon>
        <taxon>eudicotyledons</taxon>
        <taxon>Gunneridae</taxon>
        <taxon>Pentapetalae</taxon>
        <taxon>asterids</taxon>
        <taxon>lamiids</taxon>
        <taxon>Lamiales</taxon>
        <taxon>Lentibulariaceae</taxon>
        <taxon>Utricularia</taxon>
    </lineage>
</organism>
<dbReference type="EMBL" id="KY774314">
    <property type="protein sequence ID" value="ART30469.1"/>
    <property type="molecule type" value="Genomic_DNA"/>
</dbReference>
<reference evidence="1" key="1">
    <citation type="submission" date="2017-03" db="EMBL/GenBank/DDBJ databases">
        <title>The mitochondrial genome of the carnivorous plant Utricularia reniformis (Lentibulariaceae): structure, comparative analysis and evolutionary landmarks.</title>
        <authorList>
            <person name="Silva S.R."/>
            <person name="Alvarenga D.O."/>
            <person name="Michael T.P."/>
            <person name="Miranda V.F.O."/>
            <person name="Varani A.M."/>
        </authorList>
    </citation>
    <scope>NUCLEOTIDE SEQUENCE</scope>
</reference>
<sequence>MLLLKRHKQPSIVVRSSEFAILQSVPVVLLASKERVR</sequence>
<name>A0A1Y0AZA9_9LAMI</name>
<evidence type="ECO:0000313" key="1">
    <source>
        <dbReference type="EMBL" id="ART30469.1"/>
    </source>
</evidence>
<gene>
    <name evidence="1" type="ORF">AEK19_MT0187</name>
</gene>
<proteinExistence type="predicted"/>
<protein>
    <submittedName>
        <fullName evidence="1">Uncharacterized protein</fullName>
    </submittedName>
</protein>